<dbReference type="PANTHER" id="PTHR47707:SF1">
    <property type="entry name" value="NUDIX HYDROLASE FAMILY PROTEIN"/>
    <property type="match status" value="1"/>
</dbReference>
<dbReference type="GO" id="GO:0035539">
    <property type="term" value="F:8-oxo-7,8-dihydrodeoxyguanosine triphosphate pyrophosphatase activity"/>
    <property type="evidence" value="ECO:0007669"/>
    <property type="project" value="UniProtKB-EC"/>
</dbReference>
<dbReference type="PROSITE" id="PS00893">
    <property type="entry name" value="NUDIX_BOX"/>
    <property type="match status" value="1"/>
</dbReference>
<dbReference type="EC" id="3.6.1.55" evidence="12"/>
<sequence>MDVACAIITSGNKILAAQRAKERSMGGFWEFPGGKIETGENAFEAIIREIKEELDLIVVPSGRFNPTRVFDPINHIVLEPVCCKIISGNLTLKEHEEVQWLEAQDLKLKRWTPADAILLPAIIQYLEPTPNFRTAKRG</sequence>
<proteinExistence type="inferred from homology"/>
<evidence type="ECO:0000256" key="7">
    <source>
        <dbReference type="ARBA" id="ARBA00022801"/>
    </source>
</evidence>
<evidence type="ECO:0000256" key="8">
    <source>
        <dbReference type="ARBA" id="ARBA00022842"/>
    </source>
</evidence>
<dbReference type="AlphaFoldDB" id="A0A5C6VKT1"/>
<evidence type="ECO:0000256" key="3">
    <source>
        <dbReference type="ARBA" id="ARBA00022457"/>
    </source>
</evidence>
<dbReference type="InterPro" id="IPR000086">
    <property type="entry name" value="NUDIX_hydrolase_dom"/>
</dbReference>
<keyword evidence="8" id="KW-0460">Magnesium</keyword>
<keyword evidence="7 17" id="KW-0378">Hydrolase</keyword>
<gene>
    <name evidence="19" type="ORF">FRX97_01735</name>
</gene>
<dbReference type="InterPro" id="IPR020476">
    <property type="entry name" value="Nudix_hydrolase"/>
</dbReference>
<dbReference type="EMBL" id="VORB01000001">
    <property type="protein sequence ID" value="TXC85371.1"/>
    <property type="molecule type" value="Genomic_DNA"/>
</dbReference>
<dbReference type="PANTHER" id="PTHR47707">
    <property type="entry name" value="8-OXO-DGTP DIPHOSPHATASE"/>
    <property type="match status" value="1"/>
</dbReference>
<keyword evidence="4" id="KW-0235">DNA replication</keyword>
<evidence type="ECO:0000256" key="4">
    <source>
        <dbReference type="ARBA" id="ARBA00022705"/>
    </source>
</evidence>
<comment type="similarity">
    <text evidence="2 17">Belongs to the Nudix hydrolase family.</text>
</comment>
<dbReference type="RefSeq" id="WP_147012743.1">
    <property type="nucleotide sequence ID" value="NZ_VORB01000001.1"/>
</dbReference>
<keyword evidence="9" id="KW-0234">DNA repair</keyword>
<evidence type="ECO:0000256" key="13">
    <source>
        <dbReference type="ARBA" id="ARBA00040794"/>
    </source>
</evidence>
<dbReference type="GO" id="GO:0046872">
    <property type="term" value="F:metal ion binding"/>
    <property type="evidence" value="ECO:0007669"/>
    <property type="project" value="UniProtKB-KW"/>
</dbReference>
<dbReference type="Pfam" id="PF00293">
    <property type="entry name" value="NUDIX"/>
    <property type="match status" value="1"/>
</dbReference>
<dbReference type="Gene3D" id="3.90.79.10">
    <property type="entry name" value="Nucleoside Triphosphate Pyrophosphohydrolase"/>
    <property type="match status" value="1"/>
</dbReference>
<dbReference type="PROSITE" id="PS51462">
    <property type="entry name" value="NUDIX"/>
    <property type="match status" value="1"/>
</dbReference>
<evidence type="ECO:0000256" key="14">
    <source>
        <dbReference type="ARBA" id="ARBA00041592"/>
    </source>
</evidence>
<evidence type="ECO:0000256" key="16">
    <source>
        <dbReference type="ARBA" id="ARBA00042798"/>
    </source>
</evidence>
<evidence type="ECO:0000256" key="2">
    <source>
        <dbReference type="ARBA" id="ARBA00005582"/>
    </source>
</evidence>
<keyword evidence="3" id="KW-0515">Mutator protein</keyword>
<evidence type="ECO:0000313" key="20">
    <source>
        <dbReference type="Proteomes" id="UP000321168"/>
    </source>
</evidence>
<keyword evidence="20" id="KW-1185">Reference proteome</keyword>
<protein>
    <recommendedName>
        <fullName evidence="13">8-oxo-dGTP diphosphatase</fullName>
        <ecNumber evidence="12">3.6.1.55</ecNumber>
    </recommendedName>
    <alternativeName>
        <fullName evidence="16">7,8-dihydro-8-oxoguanine-triphosphatase</fullName>
    </alternativeName>
    <alternativeName>
        <fullName evidence="15">Mutator protein MutT</fullName>
    </alternativeName>
    <alternativeName>
        <fullName evidence="14">dGTP pyrophosphohydrolase</fullName>
    </alternativeName>
</protein>
<dbReference type="Proteomes" id="UP000321168">
    <property type="component" value="Unassembled WGS sequence"/>
</dbReference>
<evidence type="ECO:0000256" key="6">
    <source>
        <dbReference type="ARBA" id="ARBA00022763"/>
    </source>
</evidence>
<dbReference type="InterPro" id="IPR015797">
    <property type="entry name" value="NUDIX_hydrolase-like_dom_sf"/>
</dbReference>
<evidence type="ECO:0000256" key="10">
    <source>
        <dbReference type="ARBA" id="ARBA00035861"/>
    </source>
</evidence>
<dbReference type="SUPFAM" id="SSF55811">
    <property type="entry name" value="Nudix"/>
    <property type="match status" value="1"/>
</dbReference>
<evidence type="ECO:0000313" key="19">
    <source>
        <dbReference type="EMBL" id="TXC85371.1"/>
    </source>
</evidence>
<dbReference type="PRINTS" id="PR00502">
    <property type="entry name" value="NUDIXFAMILY"/>
</dbReference>
<keyword evidence="5" id="KW-0479">Metal-binding</keyword>
<comment type="caution">
    <text evidence="19">The sequence shown here is derived from an EMBL/GenBank/DDBJ whole genome shotgun (WGS) entry which is preliminary data.</text>
</comment>
<evidence type="ECO:0000256" key="15">
    <source>
        <dbReference type="ARBA" id="ARBA00041979"/>
    </source>
</evidence>
<dbReference type="GO" id="GO:0006260">
    <property type="term" value="P:DNA replication"/>
    <property type="evidence" value="ECO:0007669"/>
    <property type="project" value="UniProtKB-KW"/>
</dbReference>
<comment type="catalytic activity">
    <reaction evidence="11">
        <text>8-oxo-GTP + H2O = 8-oxo-GMP + diphosphate + H(+)</text>
        <dbReference type="Rhea" id="RHEA:67616"/>
        <dbReference type="ChEBI" id="CHEBI:15377"/>
        <dbReference type="ChEBI" id="CHEBI:15378"/>
        <dbReference type="ChEBI" id="CHEBI:33019"/>
        <dbReference type="ChEBI" id="CHEBI:143553"/>
        <dbReference type="ChEBI" id="CHEBI:145694"/>
    </reaction>
</comment>
<name>A0A5C6VKT1_9FLAO</name>
<comment type="catalytic activity">
    <reaction evidence="10">
        <text>8-oxo-dGTP + H2O = 8-oxo-dGMP + diphosphate + H(+)</text>
        <dbReference type="Rhea" id="RHEA:31575"/>
        <dbReference type="ChEBI" id="CHEBI:15377"/>
        <dbReference type="ChEBI" id="CHEBI:15378"/>
        <dbReference type="ChEBI" id="CHEBI:33019"/>
        <dbReference type="ChEBI" id="CHEBI:63224"/>
        <dbReference type="ChEBI" id="CHEBI:77896"/>
        <dbReference type="EC" id="3.6.1.55"/>
    </reaction>
</comment>
<dbReference type="GO" id="GO:0008413">
    <property type="term" value="F:8-oxo-7,8-dihydroguanosine triphosphate pyrophosphatase activity"/>
    <property type="evidence" value="ECO:0007669"/>
    <property type="project" value="TreeGrafter"/>
</dbReference>
<organism evidence="19 20">
    <name type="scientific">Luteibaculum oceani</name>
    <dbReference type="NCBI Taxonomy" id="1294296"/>
    <lineage>
        <taxon>Bacteria</taxon>
        <taxon>Pseudomonadati</taxon>
        <taxon>Bacteroidota</taxon>
        <taxon>Flavobacteriia</taxon>
        <taxon>Flavobacteriales</taxon>
        <taxon>Luteibaculaceae</taxon>
        <taxon>Luteibaculum</taxon>
    </lineage>
</organism>
<evidence type="ECO:0000256" key="11">
    <source>
        <dbReference type="ARBA" id="ARBA00036904"/>
    </source>
</evidence>
<dbReference type="InterPro" id="IPR047127">
    <property type="entry name" value="MutT-like"/>
</dbReference>
<dbReference type="OrthoDB" id="9810648at2"/>
<evidence type="ECO:0000256" key="17">
    <source>
        <dbReference type="RuleBase" id="RU003476"/>
    </source>
</evidence>
<dbReference type="CDD" id="cd03425">
    <property type="entry name" value="NUDIX_MutT_NudA_like"/>
    <property type="match status" value="1"/>
</dbReference>
<evidence type="ECO:0000256" key="5">
    <source>
        <dbReference type="ARBA" id="ARBA00022723"/>
    </source>
</evidence>
<dbReference type="GO" id="GO:0044715">
    <property type="term" value="F:8-oxo-dGDP phosphatase activity"/>
    <property type="evidence" value="ECO:0007669"/>
    <property type="project" value="TreeGrafter"/>
</dbReference>
<evidence type="ECO:0000256" key="12">
    <source>
        <dbReference type="ARBA" id="ARBA00038905"/>
    </source>
</evidence>
<keyword evidence="6" id="KW-0227">DNA damage</keyword>
<comment type="cofactor">
    <cofactor evidence="1">
        <name>Mg(2+)</name>
        <dbReference type="ChEBI" id="CHEBI:18420"/>
    </cofactor>
</comment>
<evidence type="ECO:0000259" key="18">
    <source>
        <dbReference type="PROSITE" id="PS51462"/>
    </source>
</evidence>
<accession>A0A5C6VKT1</accession>
<evidence type="ECO:0000256" key="9">
    <source>
        <dbReference type="ARBA" id="ARBA00023204"/>
    </source>
</evidence>
<dbReference type="InterPro" id="IPR020084">
    <property type="entry name" value="NUDIX_hydrolase_CS"/>
</dbReference>
<reference evidence="19 20" key="1">
    <citation type="submission" date="2019-08" db="EMBL/GenBank/DDBJ databases">
        <title>Genome of Luteibaculum oceani JCM 18817.</title>
        <authorList>
            <person name="Bowman J.P."/>
        </authorList>
    </citation>
    <scope>NUCLEOTIDE SEQUENCE [LARGE SCALE GENOMIC DNA]</scope>
    <source>
        <strain evidence="19 20">JCM 18817</strain>
    </source>
</reference>
<dbReference type="GO" id="GO:0006281">
    <property type="term" value="P:DNA repair"/>
    <property type="evidence" value="ECO:0007669"/>
    <property type="project" value="UniProtKB-KW"/>
</dbReference>
<dbReference type="GO" id="GO:0044716">
    <property type="term" value="F:8-oxo-GDP phosphatase activity"/>
    <property type="evidence" value="ECO:0007669"/>
    <property type="project" value="TreeGrafter"/>
</dbReference>
<evidence type="ECO:0000256" key="1">
    <source>
        <dbReference type="ARBA" id="ARBA00001946"/>
    </source>
</evidence>
<feature type="domain" description="Nudix hydrolase" evidence="18">
    <location>
        <begin position="1"/>
        <end position="126"/>
    </location>
</feature>